<dbReference type="SUPFAM" id="SSF48508">
    <property type="entry name" value="Nuclear receptor ligand-binding domain"/>
    <property type="match status" value="1"/>
</dbReference>
<keyword evidence="1" id="KW-0805">Transcription regulation</keyword>
<reference evidence="4 5" key="1">
    <citation type="submission" date="2018-11" db="EMBL/GenBank/DDBJ databases">
        <authorList>
            <consortium name="Pathogen Informatics"/>
        </authorList>
    </citation>
    <scope>NUCLEOTIDE SEQUENCE [LARGE SCALE GENOMIC DNA]</scope>
</reference>
<dbReference type="EMBL" id="UYYB01004150">
    <property type="protein sequence ID" value="VDM66957.1"/>
    <property type="molecule type" value="Genomic_DNA"/>
</dbReference>
<keyword evidence="3" id="KW-0675">Receptor</keyword>
<evidence type="ECO:0000256" key="3">
    <source>
        <dbReference type="ARBA" id="ARBA00023170"/>
    </source>
</evidence>
<evidence type="ECO:0000313" key="5">
    <source>
        <dbReference type="Proteomes" id="UP000270094"/>
    </source>
</evidence>
<proteinExistence type="predicted"/>
<keyword evidence="5" id="KW-1185">Reference proteome</keyword>
<dbReference type="Proteomes" id="UP000270094">
    <property type="component" value="Unassembled WGS sequence"/>
</dbReference>
<evidence type="ECO:0000256" key="1">
    <source>
        <dbReference type="ARBA" id="ARBA00023015"/>
    </source>
</evidence>
<organism evidence="4 5">
    <name type="scientific">Strongylus vulgaris</name>
    <name type="common">Blood worm</name>
    <dbReference type="NCBI Taxonomy" id="40348"/>
    <lineage>
        <taxon>Eukaryota</taxon>
        <taxon>Metazoa</taxon>
        <taxon>Ecdysozoa</taxon>
        <taxon>Nematoda</taxon>
        <taxon>Chromadorea</taxon>
        <taxon>Rhabditida</taxon>
        <taxon>Rhabditina</taxon>
        <taxon>Rhabditomorpha</taxon>
        <taxon>Strongyloidea</taxon>
        <taxon>Strongylidae</taxon>
        <taxon>Strongylus</taxon>
    </lineage>
</organism>
<evidence type="ECO:0000313" key="4">
    <source>
        <dbReference type="EMBL" id="VDM66957.1"/>
    </source>
</evidence>
<dbReference type="AlphaFoldDB" id="A0A3P7IRG8"/>
<dbReference type="Gene3D" id="1.10.565.10">
    <property type="entry name" value="Retinoid X Receptor"/>
    <property type="match status" value="1"/>
</dbReference>
<evidence type="ECO:0000256" key="2">
    <source>
        <dbReference type="ARBA" id="ARBA00023163"/>
    </source>
</evidence>
<dbReference type="OrthoDB" id="5771769at2759"/>
<protein>
    <submittedName>
        <fullName evidence="4">Uncharacterized protein</fullName>
    </submittedName>
</protein>
<sequence>MQNTGSLNICRKEYYARISILAVQHERPLNGKERWQSTVEITTPSDGKIVRSTLKSNSQQCQDKLKSDFSISRLVAPSNENSLVALIRWWSSSPPASSLDVDDRKILFCNSWHFIFFLSKISQLSGADHESASKG</sequence>
<name>A0A3P7IRG8_STRVU</name>
<dbReference type="InterPro" id="IPR035500">
    <property type="entry name" value="NHR-like_dom_sf"/>
</dbReference>
<accession>A0A3P7IRG8</accession>
<keyword evidence="2" id="KW-0804">Transcription</keyword>
<gene>
    <name evidence="4" type="ORF">SVUK_LOCUS1955</name>
</gene>